<dbReference type="InterPro" id="IPR028994">
    <property type="entry name" value="Integrin_alpha_N"/>
</dbReference>
<dbReference type="Pfam" id="PF07593">
    <property type="entry name" value="UnbV_ASPIC"/>
    <property type="match status" value="1"/>
</dbReference>
<dbReference type="eggNOG" id="COG3291">
    <property type="taxonomic scope" value="Bacteria"/>
</dbReference>
<name>F2IDJ3_FLUTR</name>
<evidence type="ECO:0000313" key="5">
    <source>
        <dbReference type="EMBL" id="AEA43366.1"/>
    </source>
</evidence>
<dbReference type="InterPro" id="IPR013517">
    <property type="entry name" value="FG-GAP"/>
</dbReference>
<dbReference type="AlphaFoldDB" id="F2IDJ3"/>
<evidence type="ECO:0000256" key="2">
    <source>
        <dbReference type="SAM" id="SignalP"/>
    </source>
</evidence>
<proteinExistence type="predicted"/>
<gene>
    <name evidence="5" type="ordered locus">Fluta_1372</name>
</gene>
<dbReference type="EMBL" id="CP002542">
    <property type="protein sequence ID" value="AEA43366.1"/>
    <property type="molecule type" value="Genomic_DNA"/>
</dbReference>
<dbReference type="Pfam" id="PF13517">
    <property type="entry name" value="FG-GAP_3"/>
    <property type="match status" value="3"/>
</dbReference>
<feature type="chain" id="PRO_5003279751" evidence="2">
    <location>
        <begin position="20"/>
        <end position="673"/>
    </location>
</feature>
<accession>F2IDJ3</accession>
<dbReference type="OrthoDB" id="9816120at2"/>
<keyword evidence="1 2" id="KW-0732">Signal</keyword>
<dbReference type="SUPFAM" id="SSF69318">
    <property type="entry name" value="Integrin alpha N-terminal domain"/>
    <property type="match status" value="2"/>
</dbReference>
<feature type="domain" description="ASPIC/UnbV" evidence="3">
    <location>
        <begin position="515"/>
        <end position="582"/>
    </location>
</feature>
<dbReference type="InterPro" id="IPR026444">
    <property type="entry name" value="Secre_tail"/>
</dbReference>
<protein>
    <submittedName>
        <fullName evidence="5">ASPIC/UnbV domain protein</fullName>
    </submittedName>
</protein>
<evidence type="ECO:0000259" key="3">
    <source>
        <dbReference type="Pfam" id="PF07593"/>
    </source>
</evidence>
<dbReference type="Proteomes" id="UP000007463">
    <property type="component" value="Chromosome"/>
</dbReference>
<dbReference type="PANTHER" id="PTHR16026">
    <property type="entry name" value="CARTILAGE ACIDIC PROTEIN 1"/>
    <property type="match status" value="1"/>
</dbReference>
<feature type="domain" description="Secretion system C-terminal sorting" evidence="4">
    <location>
        <begin position="602"/>
        <end position="667"/>
    </location>
</feature>
<organism evidence="5 6">
    <name type="scientific">Fluviicola taffensis (strain DSM 16823 / NCIMB 13979 / RW262)</name>
    <dbReference type="NCBI Taxonomy" id="755732"/>
    <lineage>
        <taxon>Bacteria</taxon>
        <taxon>Pseudomonadati</taxon>
        <taxon>Bacteroidota</taxon>
        <taxon>Flavobacteriia</taxon>
        <taxon>Flavobacteriales</taxon>
        <taxon>Crocinitomicaceae</taxon>
        <taxon>Fluviicola</taxon>
    </lineage>
</organism>
<dbReference type="KEGG" id="fte:Fluta_1372"/>
<reference evidence="6" key="2">
    <citation type="submission" date="2011-02" db="EMBL/GenBank/DDBJ databases">
        <title>The complete genome of Fluviicola taffensis DSM 16823.</title>
        <authorList>
            <consortium name="US DOE Joint Genome Institute (JGI-PGF)"/>
            <person name="Lucas S."/>
            <person name="Copeland A."/>
            <person name="Lapidus A."/>
            <person name="Bruce D."/>
            <person name="Goodwin L."/>
            <person name="Pitluck S."/>
            <person name="Kyrpides N."/>
            <person name="Mavromatis K."/>
            <person name="Ivanova N."/>
            <person name="Mikhailova N."/>
            <person name="Pagani I."/>
            <person name="Chertkov O."/>
            <person name="Detter J.C."/>
            <person name="Han C."/>
            <person name="Tapia R."/>
            <person name="Land M."/>
            <person name="Hauser L."/>
            <person name="Markowitz V."/>
            <person name="Cheng J.-F."/>
            <person name="Hugenholtz P."/>
            <person name="Woyke T."/>
            <person name="Wu D."/>
            <person name="Tindall B."/>
            <person name="Pomrenke H.G."/>
            <person name="Brambilla E."/>
            <person name="Klenk H.-P."/>
            <person name="Eisen J.A."/>
        </authorList>
    </citation>
    <scope>NUCLEOTIDE SEQUENCE [LARGE SCALE GENOMIC DNA]</scope>
    <source>
        <strain evidence="6">DSM 16823 / RW262 / RW262</strain>
    </source>
</reference>
<evidence type="ECO:0000313" key="6">
    <source>
        <dbReference type="Proteomes" id="UP000007463"/>
    </source>
</evidence>
<dbReference type="InterPro" id="IPR011519">
    <property type="entry name" value="UnbV_ASPIC"/>
</dbReference>
<dbReference type="PANTHER" id="PTHR16026:SF0">
    <property type="entry name" value="CARTILAGE ACIDIC PROTEIN 1"/>
    <property type="match status" value="1"/>
</dbReference>
<dbReference type="InterPro" id="IPR027039">
    <property type="entry name" value="Crtac1"/>
</dbReference>
<dbReference type="RefSeq" id="WP_013686137.1">
    <property type="nucleotide sequence ID" value="NC_015321.1"/>
</dbReference>
<dbReference type="STRING" id="755732.Fluta_1372"/>
<dbReference type="HOGENOM" id="CLU_418402_0_0_10"/>
<evidence type="ECO:0000259" key="4">
    <source>
        <dbReference type="Pfam" id="PF18962"/>
    </source>
</evidence>
<feature type="signal peptide" evidence="2">
    <location>
        <begin position="1"/>
        <end position="19"/>
    </location>
</feature>
<evidence type="ECO:0000256" key="1">
    <source>
        <dbReference type="ARBA" id="ARBA00022729"/>
    </source>
</evidence>
<sequence length="673" mass="72085" precursor="true">MKINFTFFLLLGIPVLSQAQNSCGMAVPVTAGTYAVTGVDGMATTLACASGGNTQTASEWYTYTPTANYSVTVTTDLPASGGTDTRFHVYTGACGAVTCFSGDDDSGSGLTSTATFNVTNGTTYIICFDNKWTSAGFSFMLTEAPIIVQPTPPVTFTANTFPSISGNYGLATTDMDGDFLDDIVTVSSSSVQILYQQISGAYITTNIPTPAATFEPSWSMAIGDLDKNGFNDMLYGDGNGVTFMKANSTGTGFTQVAGPEYVFCQRTNFVDINNDGNLDAFSCHDVDPNVYYLNDGSGNLVFHNSGLGDHPEGGNYGSIWMDYDNDGDQDLFIAKCRGGATTAKIDELHRNDSNNGNVVFTDVSVAAGMAQPSQSWSSAWNDFDNDGFMDALIGISSSADGGHLLMKNDGDGTFSDVTTGSGWDTNPSTSIEHVSFDFDNDGFTDVMGGDNKILFGNGDMTFYPMVYAFSSGAVGDMNNDGFLDVRNGNTIYMNNKNSNNWITINLQGIQSNSNGIGARVEIYGSWGKQIRDIRSGDGFKYMNTLNAHFGIGTATTIDSLFIKWPSGKVDQLTNPAINQSVTIVEGAHPLSLVEIDGKKISLFPNPTTDYLTIENFNLLDASTIEIYTQLGVRVLNTSKQNATIPLTGLASGRYFLVIQTKNGEKYSESFIKM</sequence>
<dbReference type="NCBIfam" id="TIGR04183">
    <property type="entry name" value="Por_Secre_tail"/>
    <property type="match status" value="1"/>
</dbReference>
<dbReference type="Pfam" id="PF18962">
    <property type="entry name" value="Por_Secre_tail"/>
    <property type="match status" value="1"/>
</dbReference>
<reference evidence="5 6" key="1">
    <citation type="journal article" date="2011" name="Stand. Genomic Sci.">
        <title>Complete genome sequence of the gliding freshwater bacterium Fluviicola taffensis type strain (RW262).</title>
        <authorList>
            <person name="Woyke T."/>
            <person name="Chertkov O."/>
            <person name="Lapidus A."/>
            <person name="Nolan M."/>
            <person name="Lucas S."/>
            <person name="Del Rio T.G."/>
            <person name="Tice H."/>
            <person name="Cheng J.F."/>
            <person name="Tapia R."/>
            <person name="Han C."/>
            <person name="Goodwin L."/>
            <person name="Pitluck S."/>
            <person name="Liolios K."/>
            <person name="Pagani I."/>
            <person name="Ivanova N."/>
            <person name="Huntemann M."/>
            <person name="Mavromatis K."/>
            <person name="Mikhailova N."/>
            <person name="Pati A."/>
            <person name="Chen A."/>
            <person name="Palaniappan K."/>
            <person name="Land M."/>
            <person name="Hauser L."/>
            <person name="Brambilla E.M."/>
            <person name="Rohde M."/>
            <person name="Mwirichia R."/>
            <person name="Sikorski J."/>
            <person name="Tindall B.J."/>
            <person name="Goker M."/>
            <person name="Bristow J."/>
            <person name="Eisen J.A."/>
            <person name="Markowitz V."/>
            <person name="Hugenholtz P."/>
            <person name="Klenk H.P."/>
            <person name="Kyrpides N.C."/>
        </authorList>
    </citation>
    <scope>NUCLEOTIDE SEQUENCE [LARGE SCALE GENOMIC DNA]</scope>
    <source>
        <strain evidence="6">DSM 16823 / RW262 / RW262</strain>
    </source>
</reference>
<keyword evidence="6" id="KW-1185">Reference proteome</keyword>